<evidence type="ECO:0000313" key="2">
    <source>
        <dbReference type="EMBL" id="WEX83303.1"/>
    </source>
</evidence>
<dbReference type="EMBL" id="CP120371">
    <property type="protein sequence ID" value="WEX83303.1"/>
    <property type="molecule type" value="Genomic_DNA"/>
</dbReference>
<keyword evidence="1" id="KW-1133">Transmembrane helix</keyword>
<feature type="transmembrane region" description="Helical" evidence="1">
    <location>
        <begin position="6"/>
        <end position="24"/>
    </location>
</feature>
<name>A0ABY8D0V6_9HYPH</name>
<organism evidence="2 3">
    <name type="scientific">Sinorhizobium numidicum</name>
    <dbReference type="NCBI Taxonomy" id="680248"/>
    <lineage>
        <taxon>Bacteria</taxon>
        <taxon>Pseudomonadati</taxon>
        <taxon>Pseudomonadota</taxon>
        <taxon>Alphaproteobacteria</taxon>
        <taxon>Hyphomicrobiales</taxon>
        <taxon>Rhizobiaceae</taxon>
        <taxon>Sinorhizobium/Ensifer group</taxon>
        <taxon>Sinorhizobium</taxon>
    </lineage>
</organism>
<protein>
    <recommendedName>
        <fullName evidence="4">Transmembrane protein</fullName>
    </recommendedName>
</protein>
<dbReference type="RefSeq" id="WP_280734113.1">
    <property type="nucleotide sequence ID" value="NZ_CP120368.1"/>
</dbReference>
<keyword evidence="1" id="KW-0812">Transmembrane</keyword>
<sequence>MLLLWIAVWVGGHLFRFIWALYNVDWRGAWKEYGWTRQQEERKASFRNTMSKTAIGAAILVFTFGLEMGSFAIGLMLGGIWEVLSLFTPFVFWGGVVWYLAREGRIRETEAASAGNQPA</sequence>
<evidence type="ECO:0000256" key="1">
    <source>
        <dbReference type="SAM" id="Phobius"/>
    </source>
</evidence>
<keyword evidence="1" id="KW-0472">Membrane</keyword>
<gene>
    <name evidence="2" type="ORF">PYH38_005674</name>
</gene>
<evidence type="ECO:0008006" key="4">
    <source>
        <dbReference type="Google" id="ProtNLM"/>
    </source>
</evidence>
<keyword evidence="3" id="KW-1185">Reference proteome</keyword>
<evidence type="ECO:0000313" key="3">
    <source>
        <dbReference type="Proteomes" id="UP001235547"/>
    </source>
</evidence>
<dbReference type="Proteomes" id="UP001235547">
    <property type="component" value="Chromosome 1"/>
</dbReference>
<feature type="transmembrane region" description="Helical" evidence="1">
    <location>
        <begin position="83"/>
        <end position="101"/>
    </location>
</feature>
<reference evidence="2 3" key="1">
    <citation type="submission" date="2023-03" db="EMBL/GenBank/DDBJ databases">
        <authorList>
            <person name="Kaur S."/>
            <person name="Espinosa-Saiz D."/>
            <person name="Velazquez E."/>
            <person name="Menendez E."/>
            <person name="diCenzo G.C."/>
        </authorList>
    </citation>
    <scope>NUCLEOTIDE SEQUENCE [LARGE SCALE GENOMIC DNA]</scope>
    <source>
        <strain evidence="2 3">LMG 27395</strain>
    </source>
</reference>
<accession>A0ABY8D0V6</accession>
<proteinExistence type="predicted"/>
<feature type="transmembrane region" description="Helical" evidence="1">
    <location>
        <begin position="53"/>
        <end position="77"/>
    </location>
</feature>